<proteinExistence type="predicted"/>
<dbReference type="SMART" id="SM00409">
    <property type="entry name" value="IG"/>
    <property type="match status" value="1"/>
</dbReference>
<dbReference type="PROSITE" id="PS50835">
    <property type="entry name" value="IG_LIKE"/>
    <property type="match status" value="1"/>
</dbReference>
<dbReference type="SUPFAM" id="SSF48726">
    <property type="entry name" value="Immunoglobulin"/>
    <property type="match status" value="1"/>
</dbReference>
<name>A0A3N0YS82_ANAGA</name>
<reference evidence="5 6" key="1">
    <citation type="submission" date="2018-10" db="EMBL/GenBank/DDBJ databases">
        <title>Genome assembly for a Yunnan-Guizhou Plateau 3E fish, Anabarilius grahami (Regan), and its evolutionary and genetic applications.</title>
        <authorList>
            <person name="Jiang W."/>
        </authorList>
    </citation>
    <scope>NUCLEOTIDE SEQUENCE [LARGE SCALE GENOMIC DNA]</scope>
    <source>
        <strain evidence="5">AG-KIZ</strain>
        <tissue evidence="5">Muscle</tissue>
    </source>
</reference>
<sequence>MEVRISSLLSLILLWNSPCISSSRAEHSDIYERKSQQSPETLMSQTNHLQIRPENSVHIHPGETLTLQCKDEGNEVLVQWWQTPFGLFDGCNHQNKDPVETCNGTLRILRATSSHDGLYICIRLDKMSKTIVPYRVNVVGLNPNINNQPRKTREVYANTLSESHFVAAVASSVIVSFLVAFTLGAFSRSYVIKCLRRMRAHIPYRKDNHNHINGQNNEQTTRAQPETVYFHKNHDPGEDTVDIGLADQERRKSDNVDAIGNGNADGEKDDTQGCEGEEQNQGFRSVVSPHPKKKSRIIKLYNYDEEGNRFSHIKDSGMEGKDEVRPKIRTKSLTRLNAIMKQADLNPVKDSAESLSTQPDAPYHENSVSATEGDRVSESQETQNEGNDHCKEL</sequence>
<feature type="chain" id="PRO_5018321724" description="Ig-like domain-containing protein" evidence="3">
    <location>
        <begin position="26"/>
        <end position="393"/>
    </location>
</feature>
<dbReference type="InterPro" id="IPR007110">
    <property type="entry name" value="Ig-like_dom"/>
</dbReference>
<dbReference type="EMBL" id="RJVU01027559">
    <property type="protein sequence ID" value="ROL49036.1"/>
    <property type="molecule type" value="Genomic_DNA"/>
</dbReference>
<evidence type="ECO:0000256" key="1">
    <source>
        <dbReference type="SAM" id="MobiDB-lite"/>
    </source>
</evidence>
<keyword evidence="2" id="KW-0812">Transmembrane</keyword>
<evidence type="ECO:0000313" key="5">
    <source>
        <dbReference type="EMBL" id="ROL49036.1"/>
    </source>
</evidence>
<organism evidence="5 6">
    <name type="scientific">Anabarilius grahami</name>
    <name type="common">Kanglang fish</name>
    <name type="synonym">Barilius grahami</name>
    <dbReference type="NCBI Taxonomy" id="495550"/>
    <lineage>
        <taxon>Eukaryota</taxon>
        <taxon>Metazoa</taxon>
        <taxon>Chordata</taxon>
        <taxon>Craniata</taxon>
        <taxon>Vertebrata</taxon>
        <taxon>Euteleostomi</taxon>
        <taxon>Actinopterygii</taxon>
        <taxon>Neopterygii</taxon>
        <taxon>Teleostei</taxon>
        <taxon>Ostariophysi</taxon>
        <taxon>Cypriniformes</taxon>
        <taxon>Xenocyprididae</taxon>
        <taxon>Xenocypridinae</taxon>
        <taxon>Xenocypridinae incertae sedis</taxon>
        <taxon>Anabarilius</taxon>
    </lineage>
</organism>
<gene>
    <name evidence="5" type="ORF">DPX16_16651</name>
</gene>
<dbReference type="InterPro" id="IPR013783">
    <property type="entry name" value="Ig-like_fold"/>
</dbReference>
<feature type="region of interest" description="Disordered" evidence="1">
    <location>
        <begin position="249"/>
        <end position="291"/>
    </location>
</feature>
<feature type="domain" description="Ig-like" evidence="4">
    <location>
        <begin position="39"/>
        <end position="132"/>
    </location>
</feature>
<feature type="signal peptide" evidence="3">
    <location>
        <begin position="1"/>
        <end position="25"/>
    </location>
</feature>
<keyword evidence="2" id="KW-0472">Membrane</keyword>
<evidence type="ECO:0000256" key="3">
    <source>
        <dbReference type="SAM" id="SignalP"/>
    </source>
</evidence>
<keyword evidence="6" id="KW-1185">Reference proteome</keyword>
<accession>A0A3N0YS82</accession>
<comment type="caution">
    <text evidence="5">The sequence shown here is derived from an EMBL/GenBank/DDBJ whole genome shotgun (WGS) entry which is preliminary data.</text>
</comment>
<dbReference type="InterPro" id="IPR036179">
    <property type="entry name" value="Ig-like_dom_sf"/>
</dbReference>
<evidence type="ECO:0000259" key="4">
    <source>
        <dbReference type="PROSITE" id="PS50835"/>
    </source>
</evidence>
<evidence type="ECO:0000256" key="2">
    <source>
        <dbReference type="SAM" id="Phobius"/>
    </source>
</evidence>
<dbReference type="Gene3D" id="2.60.40.10">
    <property type="entry name" value="Immunoglobulins"/>
    <property type="match status" value="1"/>
</dbReference>
<dbReference type="AlphaFoldDB" id="A0A3N0YS82"/>
<dbReference type="Proteomes" id="UP000281406">
    <property type="component" value="Unassembled WGS sequence"/>
</dbReference>
<dbReference type="CDD" id="cd00096">
    <property type="entry name" value="Ig"/>
    <property type="match status" value="1"/>
</dbReference>
<protein>
    <recommendedName>
        <fullName evidence="4">Ig-like domain-containing protein</fullName>
    </recommendedName>
</protein>
<dbReference type="InterPro" id="IPR003599">
    <property type="entry name" value="Ig_sub"/>
</dbReference>
<evidence type="ECO:0000313" key="6">
    <source>
        <dbReference type="Proteomes" id="UP000281406"/>
    </source>
</evidence>
<feature type="transmembrane region" description="Helical" evidence="2">
    <location>
        <begin position="165"/>
        <end position="191"/>
    </location>
</feature>
<keyword evidence="3" id="KW-0732">Signal</keyword>
<dbReference type="OrthoDB" id="660555at2759"/>
<feature type="region of interest" description="Disordered" evidence="1">
    <location>
        <begin position="345"/>
        <end position="393"/>
    </location>
</feature>
<keyword evidence="2" id="KW-1133">Transmembrane helix</keyword>